<keyword evidence="6 8" id="KW-0119">Carbohydrate metabolism</keyword>
<dbReference type="GO" id="GO:0030388">
    <property type="term" value="P:fructose 1,6-bisphosphate metabolic process"/>
    <property type="evidence" value="ECO:0007669"/>
    <property type="project" value="TreeGrafter"/>
</dbReference>
<feature type="binding site" evidence="9">
    <location>
        <position position="56"/>
    </location>
    <ligand>
        <name>Mn(2+)</name>
        <dbReference type="ChEBI" id="CHEBI:29035"/>
        <label>1</label>
    </ligand>
</feature>
<evidence type="ECO:0000256" key="2">
    <source>
        <dbReference type="ARBA" id="ARBA00008989"/>
    </source>
</evidence>
<evidence type="ECO:0000256" key="8">
    <source>
        <dbReference type="PIRNR" id="PIRNR004532"/>
    </source>
</evidence>
<dbReference type="Gene3D" id="3.30.540.10">
    <property type="entry name" value="Fructose-1,6-Bisphosphatase, subunit A, domain 1"/>
    <property type="match status" value="1"/>
</dbReference>
<comment type="pathway">
    <text evidence="7">Carbohydrate biosynthesis.</text>
</comment>
<dbReference type="Proteomes" id="UP000198565">
    <property type="component" value="Unassembled WGS sequence"/>
</dbReference>
<dbReference type="GO" id="GO:0006094">
    <property type="term" value="P:gluconeogenesis"/>
    <property type="evidence" value="ECO:0007669"/>
    <property type="project" value="InterPro"/>
</dbReference>
<organism evidence="10 11">
    <name type="scientific">Gracilibacillus orientalis</name>
    <dbReference type="NCBI Taxonomy" id="334253"/>
    <lineage>
        <taxon>Bacteria</taxon>
        <taxon>Bacillati</taxon>
        <taxon>Bacillota</taxon>
        <taxon>Bacilli</taxon>
        <taxon>Bacillales</taxon>
        <taxon>Bacillaceae</taxon>
        <taxon>Gracilibacillus</taxon>
    </lineage>
</organism>
<dbReference type="NCBIfam" id="TIGR00330">
    <property type="entry name" value="glpX"/>
    <property type="match status" value="1"/>
</dbReference>
<comment type="cofactor">
    <cofactor evidence="9">
        <name>Mn(2+)</name>
        <dbReference type="ChEBI" id="CHEBI:29035"/>
    </cofactor>
</comment>
<feature type="binding site" evidence="9">
    <location>
        <position position="32"/>
    </location>
    <ligand>
        <name>Mn(2+)</name>
        <dbReference type="ChEBI" id="CHEBI:29035"/>
        <label>1</label>
    </ligand>
</feature>
<evidence type="ECO:0000256" key="4">
    <source>
        <dbReference type="ARBA" id="ARBA00022801"/>
    </source>
</evidence>
<dbReference type="GO" id="GO:0005829">
    <property type="term" value="C:cytosol"/>
    <property type="evidence" value="ECO:0007669"/>
    <property type="project" value="TreeGrafter"/>
</dbReference>
<dbReference type="GO" id="GO:0006071">
    <property type="term" value="P:glycerol metabolic process"/>
    <property type="evidence" value="ECO:0007669"/>
    <property type="project" value="InterPro"/>
</dbReference>
<feature type="binding site" evidence="9">
    <location>
        <position position="87"/>
    </location>
    <ligand>
        <name>Mn(2+)</name>
        <dbReference type="ChEBI" id="CHEBI:29035"/>
        <label>2</label>
    </ligand>
</feature>
<dbReference type="Pfam" id="PF03320">
    <property type="entry name" value="FBPase_glpX"/>
    <property type="match status" value="1"/>
</dbReference>
<dbReference type="PANTHER" id="PTHR30447">
    <property type="entry name" value="FRUCTOSE-1,6-BISPHOSPHATASE CLASS 2"/>
    <property type="match status" value="1"/>
</dbReference>
<keyword evidence="11" id="KW-1185">Reference proteome</keyword>
<dbReference type="PIRSF" id="PIRSF004532">
    <property type="entry name" value="GlpX"/>
    <property type="match status" value="1"/>
</dbReference>
<protein>
    <recommendedName>
        <fullName evidence="8">Fructose-1,6-bisphosphatase</fullName>
    </recommendedName>
</protein>
<keyword evidence="5 9" id="KW-0464">Manganese</keyword>
<dbReference type="CDD" id="cd01516">
    <property type="entry name" value="FBPase_glpX"/>
    <property type="match status" value="1"/>
</dbReference>
<dbReference type="RefSeq" id="WP_091484584.1">
    <property type="nucleotide sequence ID" value="NZ_FOTR01000009.1"/>
</dbReference>
<proteinExistence type="inferred from homology"/>
<comment type="catalytic activity">
    <reaction evidence="1">
        <text>beta-D-fructose 1,6-bisphosphate + H2O = beta-D-fructose 6-phosphate + phosphate</text>
        <dbReference type="Rhea" id="RHEA:11064"/>
        <dbReference type="ChEBI" id="CHEBI:15377"/>
        <dbReference type="ChEBI" id="CHEBI:32966"/>
        <dbReference type="ChEBI" id="CHEBI:43474"/>
        <dbReference type="ChEBI" id="CHEBI:57634"/>
        <dbReference type="EC" id="3.1.3.11"/>
    </reaction>
</comment>
<evidence type="ECO:0000256" key="1">
    <source>
        <dbReference type="ARBA" id="ARBA00001273"/>
    </source>
</evidence>
<dbReference type="PANTHER" id="PTHR30447:SF0">
    <property type="entry name" value="FRUCTOSE-1,6-BISPHOSPHATASE 1 CLASS 2-RELATED"/>
    <property type="match status" value="1"/>
</dbReference>
<keyword evidence="4" id="KW-0378">Hydrolase</keyword>
<comment type="similarity">
    <text evidence="2 8">Belongs to the FBPase class 2 family.</text>
</comment>
<dbReference type="SUPFAM" id="SSF56655">
    <property type="entry name" value="Carbohydrate phosphatase"/>
    <property type="match status" value="1"/>
</dbReference>
<dbReference type="OrthoDB" id="9779353at2"/>
<gene>
    <name evidence="10" type="ORF">SAMN04487943_10948</name>
</gene>
<accession>A0A1I4NNW5</accession>
<dbReference type="InterPro" id="IPR004464">
    <property type="entry name" value="FBPase_class-2/SBPase"/>
</dbReference>
<evidence type="ECO:0000256" key="3">
    <source>
        <dbReference type="ARBA" id="ARBA00022723"/>
    </source>
</evidence>
<dbReference type="AlphaFoldDB" id="A0A1I4NNW5"/>
<dbReference type="Gene3D" id="3.40.190.90">
    <property type="match status" value="1"/>
</dbReference>
<evidence type="ECO:0000313" key="10">
    <source>
        <dbReference type="EMBL" id="SFM17007.1"/>
    </source>
</evidence>
<evidence type="ECO:0000256" key="9">
    <source>
        <dbReference type="PIRSR" id="PIRSR004532-1"/>
    </source>
</evidence>
<keyword evidence="3 9" id="KW-0479">Metal-binding</keyword>
<dbReference type="EMBL" id="FOTR01000009">
    <property type="protein sequence ID" value="SFM17007.1"/>
    <property type="molecule type" value="Genomic_DNA"/>
</dbReference>
<dbReference type="FunFam" id="3.40.190.90:FF:000001">
    <property type="entry name" value="Fructose-1,6-bisphosphatase"/>
    <property type="match status" value="1"/>
</dbReference>
<name>A0A1I4NNW5_9BACI</name>
<dbReference type="STRING" id="334253.SAMN04487943_10948"/>
<sequence length="316" mass="34360">MQNLTFDFLKVTEQAAIASYPWVGSGDKLKADGAATNAMRNTLNQIKFNGRIVIGEGELDDAPMLFIGEKVGTGLGTKVDIAVDPIEGTTSTVNGQDNAFTVIAAAPKGTLLHAPDMYMEKLVVGPKAKGEIDINVSLTENVHKVAKANGKNIKDVKVLIQKRERHNKGIEEIRNMGAKVHLFDEGDITYAIATCIEDQEIDLFYGIGGAPEGVVAAVAVKCLNGDMQARLLPQSRKEYDRCVEMGLDNPEIALRHSELIKSDKCIFTATGITENILLDGIKTDTESNYTTHSLILNGESKQLRYVKCKHPNPHVA</sequence>
<reference evidence="11" key="1">
    <citation type="submission" date="2016-10" db="EMBL/GenBank/DDBJ databases">
        <authorList>
            <person name="Varghese N."/>
            <person name="Submissions S."/>
        </authorList>
    </citation>
    <scope>NUCLEOTIDE SEQUENCE [LARGE SCALE GENOMIC DNA]</scope>
    <source>
        <strain evidence="11">CGMCC 1.4250</strain>
    </source>
</reference>
<feature type="binding site" evidence="9">
    <location>
        <position position="212"/>
    </location>
    <ligand>
        <name>Mn(2+)</name>
        <dbReference type="ChEBI" id="CHEBI:29035"/>
        <label>2</label>
    </ligand>
</feature>
<evidence type="ECO:0000256" key="7">
    <source>
        <dbReference type="ARBA" id="ARBA00024331"/>
    </source>
</evidence>
<dbReference type="GO" id="GO:0042132">
    <property type="term" value="F:fructose 1,6-bisphosphate 1-phosphatase activity"/>
    <property type="evidence" value="ECO:0007669"/>
    <property type="project" value="UniProtKB-EC"/>
</dbReference>
<evidence type="ECO:0000256" key="6">
    <source>
        <dbReference type="ARBA" id="ARBA00023277"/>
    </source>
</evidence>
<dbReference type="GO" id="GO:0046872">
    <property type="term" value="F:metal ion binding"/>
    <property type="evidence" value="ECO:0007669"/>
    <property type="project" value="UniProtKB-KW"/>
</dbReference>
<evidence type="ECO:0000256" key="5">
    <source>
        <dbReference type="ARBA" id="ARBA00023211"/>
    </source>
</evidence>
<feature type="binding site" evidence="9">
    <location>
        <position position="84"/>
    </location>
    <ligand>
        <name>Mn(2+)</name>
        <dbReference type="ChEBI" id="CHEBI:29035"/>
        <label>2</label>
    </ligand>
</feature>
<evidence type="ECO:0000313" key="11">
    <source>
        <dbReference type="Proteomes" id="UP000198565"/>
    </source>
</evidence>